<name>A0ABS2XVW1_POLSP</name>
<evidence type="ECO:0000256" key="4">
    <source>
        <dbReference type="ARBA" id="ARBA00023242"/>
    </source>
</evidence>
<feature type="compositionally biased region" description="Basic residues" evidence="6">
    <location>
        <begin position="165"/>
        <end position="178"/>
    </location>
</feature>
<reference evidence="8" key="1">
    <citation type="journal article" date="2021" name="Cell">
        <title>Tracing the genetic footprints of vertebrate landing in non-teleost ray-finned fishes.</title>
        <authorList>
            <person name="Bi X."/>
            <person name="Wang K."/>
            <person name="Yang L."/>
            <person name="Pan H."/>
            <person name="Jiang H."/>
            <person name="Wei Q."/>
            <person name="Fang M."/>
            <person name="Yu H."/>
            <person name="Zhu C."/>
            <person name="Cai Y."/>
            <person name="He Y."/>
            <person name="Gan X."/>
            <person name="Zeng H."/>
            <person name="Yu D."/>
            <person name="Zhu Y."/>
            <person name="Jiang H."/>
            <person name="Qiu Q."/>
            <person name="Yang H."/>
            <person name="Zhang Y.E."/>
            <person name="Wang W."/>
            <person name="Zhu M."/>
            <person name="He S."/>
            <person name="Zhang G."/>
        </authorList>
    </citation>
    <scope>NUCLEOTIDE SEQUENCE</scope>
    <source>
        <strain evidence="8">Pddl_001</strain>
    </source>
</reference>
<keyword evidence="4 5" id="KW-0539">Nucleus</keyword>
<evidence type="ECO:0000256" key="1">
    <source>
        <dbReference type="ARBA" id="ARBA00023015"/>
    </source>
</evidence>
<keyword evidence="2 5" id="KW-0238">DNA-binding</keyword>
<keyword evidence="3" id="KW-0804">Transcription</keyword>
<evidence type="ECO:0000256" key="5">
    <source>
        <dbReference type="PROSITE-ProRule" id="PRU00089"/>
    </source>
</evidence>
<keyword evidence="1" id="KW-0805">Transcription regulation</keyword>
<evidence type="ECO:0000256" key="6">
    <source>
        <dbReference type="SAM" id="MobiDB-lite"/>
    </source>
</evidence>
<dbReference type="PRINTS" id="PR00053">
    <property type="entry name" value="FORKHEAD"/>
</dbReference>
<comment type="subcellular location">
    <subcellularLocation>
        <location evidence="5">Nucleus</location>
    </subcellularLocation>
</comment>
<dbReference type="InterPro" id="IPR036390">
    <property type="entry name" value="WH_DNA-bd_sf"/>
</dbReference>
<feature type="non-terminal residue" evidence="8">
    <location>
        <position position="349"/>
    </location>
</feature>
<feature type="region of interest" description="Disordered" evidence="6">
    <location>
        <begin position="153"/>
        <end position="180"/>
    </location>
</feature>
<gene>
    <name evidence="8" type="primary">Foxn5</name>
    <name evidence="8" type="ORF">GTO93_0012594</name>
</gene>
<accession>A0ABS2XVW1</accession>
<feature type="DNA-binding region" description="Fork-head" evidence="5">
    <location>
        <begin position="209"/>
        <end position="287"/>
    </location>
</feature>
<protein>
    <submittedName>
        <fullName evidence="8">FOXN5 protein</fullName>
    </submittedName>
</protein>
<dbReference type="EMBL" id="JAAWVQ010077665">
    <property type="protein sequence ID" value="MBN3278186.1"/>
    <property type="molecule type" value="Genomic_DNA"/>
</dbReference>
<feature type="region of interest" description="Disordered" evidence="6">
    <location>
        <begin position="100"/>
        <end position="137"/>
    </location>
</feature>
<feature type="region of interest" description="Disordered" evidence="6">
    <location>
        <begin position="318"/>
        <end position="349"/>
    </location>
</feature>
<keyword evidence="9" id="KW-1185">Reference proteome</keyword>
<dbReference type="PANTHER" id="PTHR46789">
    <property type="entry name" value="FORKHEAD BOX PROTEIN R1"/>
    <property type="match status" value="1"/>
</dbReference>
<dbReference type="Proteomes" id="UP001166093">
    <property type="component" value="Unassembled WGS sequence"/>
</dbReference>
<comment type="caution">
    <text evidence="8">The sequence shown here is derived from an EMBL/GenBank/DDBJ whole genome shotgun (WGS) entry which is preliminary data.</text>
</comment>
<dbReference type="InterPro" id="IPR052328">
    <property type="entry name" value="FOX_transcription_regulators"/>
</dbReference>
<dbReference type="Gene3D" id="1.10.10.10">
    <property type="entry name" value="Winged helix-like DNA-binding domain superfamily/Winged helix DNA-binding domain"/>
    <property type="match status" value="1"/>
</dbReference>
<evidence type="ECO:0000256" key="2">
    <source>
        <dbReference type="ARBA" id="ARBA00023125"/>
    </source>
</evidence>
<sequence length="349" mass="39758">MYLQLQNKAWLCGLHLKTCLSDWDMNEEMKLATTTDQFFQDEKLSDQYLVRWHYARYSRRSSLGMEETQAPLYTEKEGSNFQPSLWLMVNPGLACPIKYPEVEQPKPQPAPPLMEPKHSPLPPAPSPQSTREDLSLDESLLCTSSSSECMFTDDDTSSLDIPVPRKPRSSPKLRKKPPKEKAVKIKSLSKRLQKVLQESNNLKKGCWPRPPVNYCILIAMALNNSRSGSLNVQQIYNFTREHFPFFRTAPDGWKNTIRHNLCFSNSFEKTPQLVCSQGKRKSCLWRLTVDGRRRLRREIQGLSGDSFKVLRMSMMEPGESGVGRPLSQGPVPIRGEDLGQGGPYTLHAT</sequence>
<feature type="compositionally biased region" description="Pro residues" evidence="6">
    <location>
        <begin position="106"/>
        <end position="126"/>
    </location>
</feature>
<organism evidence="8 9">
    <name type="scientific">Polyodon spathula</name>
    <name type="common">North American paddlefish</name>
    <name type="synonym">Squalus spathula</name>
    <dbReference type="NCBI Taxonomy" id="7913"/>
    <lineage>
        <taxon>Eukaryota</taxon>
        <taxon>Metazoa</taxon>
        <taxon>Chordata</taxon>
        <taxon>Craniata</taxon>
        <taxon>Vertebrata</taxon>
        <taxon>Euteleostomi</taxon>
        <taxon>Actinopterygii</taxon>
        <taxon>Chondrostei</taxon>
        <taxon>Acipenseriformes</taxon>
        <taxon>Polyodontidae</taxon>
        <taxon>Polyodon</taxon>
    </lineage>
</organism>
<evidence type="ECO:0000313" key="9">
    <source>
        <dbReference type="Proteomes" id="UP001166093"/>
    </source>
</evidence>
<proteinExistence type="predicted"/>
<dbReference type="Pfam" id="PF00250">
    <property type="entry name" value="Forkhead"/>
    <property type="match status" value="1"/>
</dbReference>
<feature type="non-terminal residue" evidence="8">
    <location>
        <position position="1"/>
    </location>
</feature>
<evidence type="ECO:0000313" key="8">
    <source>
        <dbReference type="EMBL" id="MBN3278186.1"/>
    </source>
</evidence>
<dbReference type="CDD" id="cd20036">
    <property type="entry name" value="FH_FOXR"/>
    <property type="match status" value="1"/>
</dbReference>
<dbReference type="InterPro" id="IPR001766">
    <property type="entry name" value="Fork_head_dom"/>
</dbReference>
<dbReference type="PROSITE" id="PS50039">
    <property type="entry name" value="FORK_HEAD_3"/>
    <property type="match status" value="1"/>
</dbReference>
<feature type="domain" description="Fork-head" evidence="7">
    <location>
        <begin position="209"/>
        <end position="287"/>
    </location>
</feature>
<dbReference type="PANTHER" id="PTHR46789:SF2">
    <property type="entry name" value="FORKHEAD BOX PROTEIN R2"/>
    <property type="match status" value="1"/>
</dbReference>
<dbReference type="SMART" id="SM00339">
    <property type="entry name" value="FH"/>
    <property type="match status" value="1"/>
</dbReference>
<dbReference type="InterPro" id="IPR036388">
    <property type="entry name" value="WH-like_DNA-bd_sf"/>
</dbReference>
<evidence type="ECO:0000256" key="3">
    <source>
        <dbReference type="ARBA" id="ARBA00023163"/>
    </source>
</evidence>
<evidence type="ECO:0000259" key="7">
    <source>
        <dbReference type="PROSITE" id="PS50039"/>
    </source>
</evidence>
<dbReference type="SUPFAM" id="SSF46785">
    <property type="entry name" value="Winged helix' DNA-binding domain"/>
    <property type="match status" value="1"/>
</dbReference>